<evidence type="ECO:0000313" key="2">
    <source>
        <dbReference type="EMBL" id="GAA1268653.1"/>
    </source>
</evidence>
<dbReference type="InterPro" id="IPR050177">
    <property type="entry name" value="Lipid_A_modif_metabolic_enz"/>
</dbReference>
<comment type="caution">
    <text evidence="2">The sequence shown here is derived from an EMBL/GenBank/DDBJ whole genome shotgun (WGS) entry which is preliminary data.</text>
</comment>
<dbReference type="Gene3D" id="3.40.50.720">
    <property type="entry name" value="NAD(P)-binding Rossmann-like Domain"/>
    <property type="match status" value="1"/>
</dbReference>
<gene>
    <name evidence="2" type="ORF">GCM10009665_66610</name>
</gene>
<dbReference type="SUPFAM" id="SSF51735">
    <property type="entry name" value="NAD(P)-binding Rossmann-fold domains"/>
    <property type="match status" value="1"/>
</dbReference>
<evidence type="ECO:0000259" key="1">
    <source>
        <dbReference type="Pfam" id="PF01370"/>
    </source>
</evidence>
<dbReference type="RefSeq" id="WP_344445885.1">
    <property type="nucleotide sequence ID" value="NZ_BAAALF010000193.1"/>
</dbReference>
<dbReference type="InterPro" id="IPR001509">
    <property type="entry name" value="Epimerase_deHydtase"/>
</dbReference>
<sequence>MRAKRLLILGGTEFVGRAFTDEALARGWEVTVFHRGRHPAPPGVTSLHGDRAAGPPGLAALSTGSWDLVVDTWRGAPTAVRDAARLLADRVGHHVYVSSRSVYAFPAAPGLDEQGPVVAGSPDSTDSEYAPAKRGGELAALAAFGERTLLARCGLVLGPGENVGRLPWWLNRIARGGPVPAPGPSELGIQYIDARDVAAWCLDAAVRGLGGAYNLVSPPGETTIGALLAACLRVTGSDAELRWVDGAAIVAAGVEPWTQLPIWFPPGEYHDTMHQGDVRKALAAGLRLRPLEETVADTWAWLRTLPGRTPEGTEHSPTGLSARTEALLLGH</sequence>
<organism evidence="2 3">
    <name type="scientific">Kitasatospora nipponensis</name>
    <dbReference type="NCBI Taxonomy" id="258049"/>
    <lineage>
        <taxon>Bacteria</taxon>
        <taxon>Bacillati</taxon>
        <taxon>Actinomycetota</taxon>
        <taxon>Actinomycetes</taxon>
        <taxon>Kitasatosporales</taxon>
        <taxon>Streptomycetaceae</taxon>
        <taxon>Kitasatospora</taxon>
    </lineage>
</organism>
<dbReference type="Proteomes" id="UP001500037">
    <property type="component" value="Unassembled WGS sequence"/>
</dbReference>
<dbReference type="Pfam" id="PF01370">
    <property type="entry name" value="Epimerase"/>
    <property type="match status" value="1"/>
</dbReference>
<proteinExistence type="predicted"/>
<feature type="domain" description="NAD-dependent epimerase/dehydratase" evidence="1">
    <location>
        <begin position="83"/>
        <end position="214"/>
    </location>
</feature>
<name>A0ABP4HIN8_9ACTN</name>
<dbReference type="PANTHER" id="PTHR43245">
    <property type="entry name" value="BIFUNCTIONAL POLYMYXIN RESISTANCE PROTEIN ARNA"/>
    <property type="match status" value="1"/>
</dbReference>
<dbReference type="InterPro" id="IPR036291">
    <property type="entry name" value="NAD(P)-bd_dom_sf"/>
</dbReference>
<evidence type="ECO:0000313" key="3">
    <source>
        <dbReference type="Proteomes" id="UP001500037"/>
    </source>
</evidence>
<dbReference type="EMBL" id="BAAALF010000193">
    <property type="protein sequence ID" value="GAA1268653.1"/>
    <property type="molecule type" value="Genomic_DNA"/>
</dbReference>
<protein>
    <submittedName>
        <fullName evidence="2">SDR family oxidoreductase</fullName>
    </submittedName>
</protein>
<dbReference type="PANTHER" id="PTHR43245:SF13">
    <property type="entry name" value="UDP-D-APIOSE_UDP-D-XYLOSE SYNTHASE 2"/>
    <property type="match status" value="1"/>
</dbReference>
<accession>A0ABP4HIN8</accession>
<reference evidence="3" key="1">
    <citation type="journal article" date="2019" name="Int. J. Syst. Evol. Microbiol.">
        <title>The Global Catalogue of Microorganisms (GCM) 10K type strain sequencing project: providing services to taxonomists for standard genome sequencing and annotation.</title>
        <authorList>
            <consortium name="The Broad Institute Genomics Platform"/>
            <consortium name="The Broad Institute Genome Sequencing Center for Infectious Disease"/>
            <person name="Wu L."/>
            <person name="Ma J."/>
        </authorList>
    </citation>
    <scope>NUCLEOTIDE SEQUENCE [LARGE SCALE GENOMIC DNA]</scope>
    <source>
        <strain evidence="3">JCM 13004</strain>
    </source>
</reference>
<keyword evidence="3" id="KW-1185">Reference proteome</keyword>